<dbReference type="PANTHER" id="PTHR24128:SF60">
    <property type="entry name" value="ALPHA-LATROTOXIN-LHE1A-LIKE"/>
    <property type="match status" value="1"/>
</dbReference>
<gene>
    <name evidence="1" type="ORF">PVK06_036558</name>
</gene>
<sequence>MNERMIEAAQTGDVNLLYELILNDPYVLERIDDVPFFHTPLHVAASARHIEFMMEMIKLKPTFARKLNQAGFSPMHLALQNHRTHAVLRLLRFDESLVRVKGREDLTPLHHVVQTENLNLLKKFLEVCPEAIEDMTVRDETIFHLAVKNDTFEAFQVLVGWLISSCHESAQWEKELLGQTLMATVLYTLQLLETDLEYMLFFVIKSVIDVHICMIKGLLIGIF</sequence>
<dbReference type="PANTHER" id="PTHR24128">
    <property type="entry name" value="HOMEOBOX PROTEIN WARIAI"/>
    <property type="match status" value="1"/>
</dbReference>
<proteinExistence type="predicted"/>
<evidence type="ECO:0000313" key="1">
    <source>
        <dbReference type="EMBL" id="KAK5795297.1"/>
    </source>
</evidence>
<organism evidence="1 2">
    <name type="scientific">Gossypium arboreum</name>
    <name type="common">Tree cotton</name>
    <name type="synonym">Gossypium nanking</name>
    <dbReference type="NCBI Taxonomy" id="29729"/>
    <lineage>
        <taxon>Eukaryota</taxon>
        <taxon>Viridiplantae</taxon>
        <taxon>Streptophyta</taxon>
        <taxon>Embryophyta</taxon>
        <taxon>Tracheophyta</taxon>
        <taxon>Spermatophyta</taxon>
        <taxon>Magnoliopsida</taxon>
        <taxon>eudicotyledons</taxon>
        <taxon>Gunneridae</taxon>
        <taxon>Pentapetalae</taxon>
        <taxon>rosids</taxon>
        <taxon>malvids</taxon>
        <taxon>Malvales</taxon>
        <taxon>Malvaceae</taxon>
        <taxon>Malvoideae</taxon>
        <taxon>Gossypium</taxon>
    </lineage>
</organism>
<dbReference type="InterPro" id="IPR036770">
    <property type="entry name" value="Ankyrin_rpt-contain_sf"/>
</dbReference>
<dbReference type="Gene3D" id="1.25.40.20">
    <property type="entry name" value="Ankyrin repeat-containing domain"/>
    <property type="match status" value="1"/>
</dbReference>
<dbReference type="Proteomes" id="UP001358586">
    <property type="component" value="Chromosome 10"/>
</dbReference>
<dbReference type="InterPro" id="IPR002110">
    <property type="entry name" value="Ankyrin_rpt"/>
</dbReference>
<dbReference type="SUPFAM" id="SSF48403">
    <property type="entry name" value="Ankyrin repeat"/>
    <property type="match status" value="1"/>
</dbReference>
<evidence type="ECO:0000313" key="2">
    <source>
        <dbReference type="Proteomes" id="UP001358586"/>
    </source>
</evidence>
<accession>A0ABR0NJV0</accession>
<dbReference type="EMBL" id="JARKNE010000010">
    <property type="protein sequence ID" value="KAK5795297.1"/>
    <property type="molecule type" value="Genomic_DNA"/>
</dbReference>
<dbReference type="Pfam" id="PF12796">
    <property type="entry name" value="Ank_2"/>
    <property type="match status" value="1"/>
</dbReference>
<comment type="caution">
    <text evidence="1">The sequence shown here is derived from an EMBL/GenBank/DDBJ whole genome shotgun (WGS) entry which is preliminary data.</text>
</comment>
<protein>
    <recommendedName>
        <fullName evidence="3">Ankyrin repeat-containing protein BDA1-like</fullName>
    </recommendedName>
</protein>
<evidence type="ECO:0008006" key="3">
    <source>
        <dbReference type="Google" id="ProtNLM"/>
    </source>
</evidence>
<name>A0ABR0NJV0_GOSAR</name>
<keyword evidence="2" id="KW-1185">Reference proteome</keyword>
<reference evidence="1 2" key="1">
    <citation type="submission" date="2023-03" db="EMBL/GenBank/DDBJ databases">
        <title>WGS of Gossypium arboreum.</title>
        <authorList>
            <person name="Yu D."/>
        </authorList>
    </citation>
    <scope>NUCLEOTIDE SEQUENCE [LARGE SCALE GENOMIC DNA]</scope>
    <source>
        <tissue evidence="1">Leaf</tissue>
    </source>
</reference>
<dbReference type="SMART" id="SM00248">
    <property type="entry name" value="ANK"/>
    <property type="match status" value="4"/>
</dbReference>